<dbReference type="EC" id="5.2.1.8" evidence="2 5"/>
<keyword evidence="3 5" id="KW-0697">Rotamase</keyword>
<evidence type="ECO:0000256" key="5">
    <source>
        <dbReference type="PROSITE-ProRule" id="PRU00277"/>
    </source>
</evidence>
<dbReference type="EMBL" id="KB454496">
    <property type="protein sequence ID" value="EME30895.1"/>
    <property type="molecule type" value="Genomic_DNA"/>
</dbReference>
<keyword evidence="4 5" id="KW-0413">Isomerase</keyword>
<dbReference type="RefSeq" id="XP_005707415.1">
    <property type="nucleotide sequence ID" value="XM_005707358.1"/>
</dbReference>
<dbReference type="Gene3D" id="3.10.50.40">
    <property type="match status" value="1"/>
</dbReference>
<evidence type="ECO:0000256" key="2">
    <source>
        <dbReference type="ARBA" id="ARBA00013194"/>
    </source>
</evidence>
<evidence type="ECO:0000256" key="1">
    <source>
        <dbReference type="ARBA" id="ARBA00000971"/>
    </source>
</evidence>
<reference evidence="9" key="1">
    <citation type="journal article" date="2013" name="Science">
        <title>Gene transfer from bacteria and archaea facilitated evolution of an extremophilic eukaryote.</title>
        <authorList>
            <person name="Schonknecht G."/>
            <person name="Chen W.H."/>
            <person name="Ternes C.M."/>
            <person name="Barbier G.G."/>
            <person name="Shrestha R.P."/>
            <person name="Stanke M."/>
            <person name="Brautigam A."/>
            <person name="Baker B.J."/>
            <person name="Banfield J.F."/>
            <person name="Garavito R.M."/>
            <person name="Carr K."/>
            <person name="Wilkerson C."/>
            <person name="Rensing S.A."/>
            <person name="Gagneul D."/>
            <person name="Dickenson N.E."/>
            <person name="Oesterhelt C."/>
            <person name="Lercher M.J."/>
            <person name="Weber A.P."/>
        </authorList>
    </citation>
    <scope>NUCLEOTIDE SEQUENCE [LARGE SCALE GENOMIC DNA]</scope>
    <source>
        <strain evidence="9">074W</strain>
    </source>
</reference>
<dbReference type="InterPro" id="IPR044609">
    <property type="entry name" value="FKBP2/11"/>
</dbReference>
<dbReference type="eggNOG" id="KOG0549">
    <property type="taxonomic scope" value="Eukaryota"/>
</dbReference>
<protein>
    <recommendedName>
        <fullName evidence="2 5">peptidylprolyl isomerase</fullName>
        <ecNumber evidence="2 5">5.2.1.8</ecNumber>
    </recommendedName>
</protein>
<dbReference type="KEGG" id="gsl:Gasu_19080"/>
<dbReference type="PANTHER" id="PTHR45779">
    <property type="entry name" value="PEPTIDYLPROLYL ISOMERASE"/>
    <property type="match status" value="1"/>
</dbReference>
<dbReference type="OrthoDB" id="77911at2759"/>
<keyword evidence="6" id="KW-0472">Membrane</keyword>
<dbReference type="STRING" id="130081.M2X3D0"/>
<sequence length="360" mass="41767">MKKRLKQRKQPTWLLQQRAFLVTACIAVLYGIYIRINYQSNSEETSAFISYFEDFLQSHQQRDWIDTSDLFVRTESNDNPWNLAFLKERYPNVDLSWNKLEDPKTFKRKGVIVHKHRNVVGCGGTYVAGASWGDFVHLRFIGKLDNGTVFDSTRGRKQLFRFQLGWKNISRGWNIGLLGMCPGEIRELVITSKLFSNDEKNLYFPNWKDRKLYYLIQLVCIGEDASPPEHHFRQWKDPYELLREHTVIIPAKRKQNCYRACQLKNLVCFKKGFSILNNCPTLSEYFDCRECEIATMESAGSDMPCRVSLKAPSTYSSGVCMISPNLSLTSCEASHSQTERLCPCVVATDMLLEKTQYLRI</sequence>
<evidence type="ECO:0000313" key="8">
    <source>
        <dbReference type="EMBL" id="EME30895.1"/>
    </source>
</evidence>
<keyword evidence="9" id="KW-1185">Reference proteome</keyword>
<dbReference type="PANTHER" id="PTHR45779:SF7">
    <property type="entry name" value="PEPTIDYLPROLYL ISOMERASE"/>
    <property type="match status" value="1"/>
</dbReference>
<keyword evidence="6" id="KW-0812">Transmembrane</keyword>
<gene>
    <name evidence="8" type="ORF">Gasu_19080</name>
</gene>
<dbReference type="SUPFAM" id="SSF54534">
    <property type="entry name" value="FKBP-like"/>
    <property type="match status" value="1"/>
</dbReference>
<evidence type="ECO:0000259" key="7">
    <source>
        <dbReference type="PROSITE" id="PS50059"/>
    </source>
</evidence>
<dbReference type="InterPro" id="IPR046357">
    <property type="entry name" value="PPIase_dom_sf"/>
</dbReference>
<accession>M2X3D0</accession>
<dbReference type="Proteomes" id="UP000030680">
    <property type="component" value="Unassembled WGS sequence"/>
</dbReference>
<dbReference type="GeneID" id="17089589"/>
<dbReference type="GO" id="GO:0005783">
    <property type="term" value="C:endoplasmic reticulum"/>
    <property type="evidence" value="ECO:0007669"/>
    <property type="project" value="TreeGrafter"/>
</dbReference>
<dbReference type="Pfam" id="PF00254">
    <property type="entry name" value="FKBP_C"/>
    <property type="match status" value="1"/>
</dbReference>
<evidence type="ECO:0000256" key="6">
    <source>
        <dbReference type="SAM" id="Phobius"/>
    </source>
</evidence>
<name>M2X3D0_GALSU</name>
<dbReference type="GO" id="GO:0003755">
    <property type="term" value="F:peptidyl-prolyl cis-trans isomerase activity"/>
    <property type="evidence" value="ECO:0007669"/>
    <property type="project" value="UniProtKB-KW"/>
</dbReference>
<feature type="transmembrane region" description="Helical" evidence="6">
    <location>
        <begin position="20"/>
        <end position="38"/>
    </location>
</feature>
<dbReference type="OMA" id="RECEIAT"/>
<feature type="domain" description="PPIase FKBP-type" evidence="7">
    <location>
        <begin position="133"/>
        <end position="222"/>
    </location>
</feature>
<dbReference type="InterPro" id="IPR001179">
    <property type="entry name" value="PPIase_FKBP_dom"/>
</dbReference>
<dbReference type="Gramene" id="EME30895">
    <property type="protein sequence ID" value="EME30895"/>
    <property type="gene ID" value="Gasu_19080"/>
</dbReference>
<proteinExistence type="predicted"/>
<evidence type="ECO:0000256" key="4">
    <source>
        <dbReference type="ARBA" id="ARBA00023235"/>
    </source>
</evidence>
<evidence type="ECO:0000313" key="9">
    <source>
        <dbReference type="Proteomes" id="UP000030680"/>
    </source>
</evidence>
<comment type="catalytic activity">
    <reaction evidence="1 5">
        <text>[protein]-peptidylproline (omega=180) = [protein]-peptidylproline (omega=0)</text>
        <dbReference type="Rhea" id="RHEA:16237"/>
        <dbReference type="Rhea" id="RHEA-COMP:10747"/>
        <dbReference type="Rhea" id="RHEA-COMP:10748"/>
        <dbReference type="ChEBI" id="CHEBI:83833"/>
        <dbReference type="ChEBI" id="CHEBI:83834"/>
        <dbReference type="EC" id="5.2.1.8"/>
    </reaction>
</comment>
<evidence type="ECO:0000256" key="3">
    <source>
        <dbReference type="ARBA" id="ARBA00023110"/>
    </source>
</evidence>
<keyword evidence="6" id="KW-1133">Transmembrane helix</keyword>
<organism evidence="8 9">
    <name type="scientific">Galdieria sulphuraria</name>
    <name type="common">Red alga</name>
    <dbReference type="NCBI Taxonomy" id="130081"/>
    <lineage>
        <taxon>Eukaryota</taxon>
        <taxon>Rhodophyta</taxon>
        <taxon>Bangiophyceae</taxon>
        <taxon>Galdieriales</taxon>
        <taxon>Galdieriaceae</taxon>
        <taxon>Galdieria</taxon>
    </lineage>
</organism>
<dbReference type="PROSITE" id="PS50059">
    <property type="entry name" value="FKBP_PPIASE"/>
    <property type="match status" value="1"/>
</dbReference>
<dbReference type="AlphaFoldDB" id="M2X3D0"/>